<name>C7REA5_ANAPD</name>
<dbReference type="OrthoDB" id="9796381at2"/>
<dbReference type="KEGG" id="apr:Apre_1497"/>
<evidence type="ECO:0000313" key="3">
    <source>
        <dbReference type="Proteomes" id="UP000002294"/>
    </source>
</evidence>
<organism evidence="2 3">
    <name type="scientific">Anaerococcus prevotii (strain ATCC 9321 / DSM 20548 / JCM 6508 / NCTC 11806 / PC1)</name>
    <name type="common">Peptostreptococcus prevotii</name>
    <name type="synonym">Peptococcus prevotii</name>
    <dbReference type="NCBI Taxonomy" id="525919"/>
    <lineage>
        <taxon>Bacteria</taxon>
        <taxon>Bacillati</taxon>
        <taxon>Bacillota</taxon>
        <taxon>Tissierellia</taxon>
        <taxon>Tissierellales</taxon>
        <taxon>Peptoniphilaceae</taxon>
        <taxon>Anaerococcus</taxon>
    </lineage>
</organism>
<protein>
    <submittedName>
        <fullName evidence="2">GCN5-related N-acetyltransferase</fullName>
    </submittedName>
</protein>
<dbReference type="RefSeq" id="WP_015778416.1">
    <property type="nucleotide sequence ID" value="NC_013171.1"/>
</dbReference>
<dbReference type="GO" id="GO:0016747">
    <property type="term" value="F:acyltransferase activity, transferring groups other than amino-acyl groups"/>
    <property type="evidence" value="ECO:0007669"/>
    <property type="project" value="InterPro"/>
</dbReference>
<proteinExistence type="predicted"/>
<dbReference type="EMBL" id="CP001708">
    <property type="protein sequence ID" value="ACV29518.1"/>
    <property type="molecule type" value="Genomic_DNA"/>
</dbReference>
<dbReference type="PROSITE" id="PS51186">
    <property type="entry name" value="GNAT"/>
    <property type="match status" value="1"/>
</dbReference>
<keyword evidence="3" id="KW-1185">Reference proteome</keyword>
<dbReference type="InterPro" id="IPR000182">
    <property type="entry name" value="GNAT_dom"/>
</dbReference>
<accession>C7REA5</accession>
<dbReference type="Pfam" id="PF00583">
    <property type="entry name" value="Acetyltransf_1"/>
    <property type="match status" value="1"/>
</dbReference>
<reference evidence="2 3" key="1">
    <citation type="journal article" date="2009" name="Stand. Genomic Sci.">
        <title>Complete genome sequence of Anaerococcus prevotii type strain (PC1).</title>
        <authorList>
            <person name="Labutti K."/>
            <person name="Pukall R."/>
            <person name="Steenblock K."/>
            <person name="Glavina Del Rio T."/>
            <person name="Tice H."/>
            <person name="Copeland A."/>
            <person name="Cheng J.F."/>
            <person name="Lucas S."/>
            <person name="Chen F."/>
            <person name="Nolan M."/>
            <person name="Bruce D."/>
            <person name="Goodwin L."/>
            <person name="Pitluck S."/>
            <person name="Ivanova N."/>
            <person name="Mavromatis K."/>
            <person name="Ovchinnikova G."/>
            <person name="Pati A."/>
            <person name="Chen A."/>
            <person name="Palaniappan K."/>
            <person name="Land M."/>
            <person name="Hauser L."/>
            <person name="Chang Y.J."/>
            <person name="Jeffries C.D."/>
            <person name="Chain P."/>
            <person name="Saunders E."/>
            <person name="Brettin T."/>
            <person name="Detter J.C."/>
            <person name="Han C."/>
            <person name="Goker M."/>
            <person name="Bristow J."/>
            <person name="Eisen J.A."/>
            <person name="Markowitz V."/>
            <person name="Hugenholtz P."/>
            <person name="Kyrpides N.C."/>
            <person name="Klenk H.P."/>
            <person name="Lapidus A."/>
        </authorList>
    </citation>
    <scope>NUCLEOTIDE SEQUENCE [LARGE SCALE GENOMIC DNA]</scope>
    <source>
        <strain evidence="3">ATCC 9321 / DSM 20548 / JCM 6508 / NCTC 11806 / PC1</strain>
    </source>
</reference>
<dbReference type="eggNOG" id="COG0456">
    <property type="taxonomic scope" value="Bacteria"/>
</dbReference>
<evidence type="ECO:0000313" key="2">
    <source>
        <dbReference type="EMBL" id="ACV29518.1"/>
    </source>
</evidence>
<evidence type="ECO:0000259" key="1">
    <source>
        <dbReference type="PROSITE" id="PS51186"/>
    </source>
</evidence>
<dbReference type="Gene3D" id="3.40.630.30">
    <property type="match status" value="1"/>
</dbReference>
<feature type="domain" description="N-acetyltransferase" evidence="1">
    <location>
        <begin position="1"/>
        <end position="168"/>
    </location>
</feature>
<dbReference type="SUPFAM" id="SSF55729">
    <property type="entry name" value="Acyl-CoA N-acyltransferases (Nat)"/>
    <property type="match status" value="1"/>
</dbReference>
<gene>
    <name evidence="2" type="ordered locus">Apre_1497</name>
</gene>
<dbReference type="Proteomes" id="UP000002294">
    <property type="component" value="Chromosome"/>
</dbReference>
<dbReference type="AlphaFoldDB" id="C7REA5"/>
<sequence>MIFRKASSEDIESIGKIIEMARKSLRDDGIDQWQKTNPNEDIIREQIAKDDAYIFDKDGKALAYAYVFDGVDPSYNVHEGKFKTDSYFVIHTLMVDNRGIVPKLGTKFMEALIDFTEKSGKEAIRIDTHEDNFRMRGLLHKFSFEEIGIVQIDEDGVPKDRICYEKVL</sequence>
<dbReference type="STRING" id="525919.Apre_1497"/>
<dbReference type="HOGENOM" id="CLU_013985_13_0_9"/>
<dbReference type="InterPro" id="IPR016181">
    <property type="entry name" value="Acyl_CoA_acyltransferase"/>
</dbReference>